<dbReference type="GO" id="GO:0097510">
    <property type="term" value="P:base-excision repair, AP site formation via deaminated base removal"/>
    <property type="evidence" value="ECO:0007669"/>
    <property type="project" value="TreeGrafter"/>
</dbReference>
<dbReference type="Gene3D" id="3.40.470.10">
    <property type="entry name" value="Uracil-DNA glycosylase-like domain"/>
    <property type="match status" value="1"/>
</dbReference>
<keyword evidence="6 9" id="KW-0227">DNA damage</keyword>
<comment type="caution">
    <text evidence="13">The sequence shown here is derived from an EMBL/GenBank/DDBJ whole genome shotgun (WGS) entry which is preliminary data.</text>
</comment>
<evidence type="ECO:0000256" key="1">
    <source>
        <dbReference type="ARBA" id="ARBA00001400"/>
    </source>
</evidence>
<evidence type="ECO:0000256" key="2">
    <source>
        <dbReference type="ARBA" id="ARBA00002631"/>
    </source>
</evidence>
<dbReference type="NCBIfam" id="NF003592">
    <property type="entry name" value="PRK05254.1-5"/>
    <property type="match status" value="1"/>
</dbReference>
<dbReference type="InterPro" id="IPR002043">
    <property type="entry name" value="UDG_fam1"/>
</dbReference>
<comment type="similarity">
    <text evidence="3 9 11">Belongs to the uracil-DNA glycosylase (UDG) superfamily. UNG family.</text>
</comment>
<dbReference type="PANTHER" id="PTHR11264">
    <property type="entry name" value="URACIL-DNA GLYCOSYLASE"/>
    <property type="match status" value="1"/>
</dbReference>
<keyword evidence="13" id="KW-0326">Glycosidase</keyword>
<evidence type="ECO:0000256" key="11">
    <source>
        <dbReference type="RuleBase" id="RU003780"/>
    </source>
</evidence>
<dbReference type="RefSeq" id="WP_160794709.1">
    <property type="nucleotide sequence ID" value="NZ_WSSB01000002.1"/>
</dbReference>
<dbReference type="CDD" id="cd10027">
    <property type="entry name" value="UDG-F1-like"/>
    <property type="match status" value="1"/>
</dbReference>
<dbReference type="Proteomes" id="UP000467214">
    <property type="component" value="Unassembled WGS sequence"/>
</dbReference>
<reference evidence="13 14" key="1">
    <citation type="submission" date="2019-12" db="EMBL/GenBank/DDBJ databases">
        <title>Neisseriaceae gen. nov. sp. Genome sequencing and assembly.</title>
        <authorList>
            <person name="Liu Z."/>
            <person name="Li A."/>
        </authorList>
    </citation>
    <scope>NUCLEOTIDE SEQUENCE [LARGE SCALE GENOMIC DNA]</scope>
    <source>
        <strain evidence="13 14">B2N2-7</strain>
    </source>
</reference>
<dbReference type="SUPFAM" id="SSF52141">
    <property type="entry name" value="Uracil-DNA glycosylase-like"/>
    <property type="match status" value="1"/>
</dbReference>
<evidence type="ECO:0000313" key="13">
    <source>
        <dbReference type="EMBL" id="MXR35910.1"/>
    </source>
</evidence>
<dbReference type="SMART" id="SM00986">
    <property type="entry name" value="UDG"/>
    <property type="match status" value="1"/>
</dbReference>
<comment type="function">
    <text evidence="2 9 11">Excises uracil residues from the DNA which can arise as a result of misincorporation of dUMP residues by DNA polymerase or due to deamination of cytosine.</text>
</comment>
<evidence type="ECO:0000256" key="7">
    <source>
        <dbReference type="ARBA" id="ARBA00022801"/>
    </source>
</evidence>
<dbReference type="HAMAP" id="MF_00148">
    <property type="entry name" value="UDG"/>
    <property type="match status" value="1"/>
</dbReference>
<evidence type="ECO:0000256" key="4">
    <source>
        <dbReference type="ARBA" id="ARBA00012030"/>
    </source>
</evidence>
<sequence length="232" mass="25323">MSELNYLDTALSRVHPAWLATFRQADIAHQLQQIDQALTKRTQAGEIIYPPRDAIFAALGKAPDKIRVVILGQDPYHGDGEAMGLSFSVPDGVRIPPSLRNIYKEIASDLALSLPTSGNLSGWADQGVLLLNSVLTVAANQAGSHGKLGWQHVCDALLDTLNRENPGCVFLLWGNWAQSKAKRIDSQRHAVFCAAHPSPLAAYRGFFGCRHFSQANAWLQAHGYAAIDWSAK</sequence>
<comment type="subcellular location">
    <subcellularLocation>
        <location evidence="9">Cytoplasm</location>
    </subcellularLocation>
</comment>
<dbReference type="GO" id="GO:0005737">
    <property type="term" value="C:cytoplasm"/>
    <property type="evidence" value="ECO:0007669"/>
    <property type="project" value="UniProtKB-SubCell"/>
</dbReference>
<comment type="catalytic activity">
    <reaction evidence="1 9 11">
        <text>Hydrolyzes single-stranded DNA or mismatched double-stranded DNA and polynucleotides, releasing free uracil.</text>
        <dbReference type="EC" id="3.2.2.27"/>
    </reaction>
</comment>
<dbReference type="GO" id="GO:0004844">
    <property type="term" value="F:uracil DNA N-glycosylase activity"/>
    <property type="evidence" value="ECO:0007669"/>
    <property type="project" value="UniProtKB-UniRule"/>
</dbReference>
<feature type="active site" description="Proton acceptor" evidence="9 10">
    <location>
        <position position="74"/>
    </location>
</feature>
<keyword evidence="14" id="KW-1185">Reference proteome</keyword>
<dbReference type="InterPro" id="IPR036895">
    <property type="entry name" value="Uracil-DNA_glycosylase-like_sf"/>
</dbReference>
<dbReference type="EC" id="3.2.2.27" evidence="4 9"/>
<gene>
    <name evidence="9" type="primary">ung</name>
    <name evidence="13" type="ORF">GQF02_02840</name>
</gene>
<protein>
    <recommendedName>
        <fullName evidence="5 9">Uracil-DNA glycosylase</fullName>
        <shortName evidence="9">UDG</shortName>
        <ecNumber evidence="4 9">3.2.2.27</ecNumber>
    </recommendedName>
</protein>
<dbReference type="AlphaFoldDB" id="A0A845BKJ0"/>
<evidence type="ECO:0000256" key="6">
    <source>
        <dbReference type="ARBA" id="ARBA00022763"/>
    </source>
</evidence>
<evidence type="ECO:0000256" key="3">
    <source>
        <dbReference type="ARBA" id="ARBA00008184"/>
    </source>
</evidence>
<keyword evidence="8 9" id="KW-0234">DNA repair</keyword>
<dbReference type="InterPro" id="IPR005122">
    <property type="entry name" value="Uracil-DNA_glycosylase-like"/>
</dbReference>
<organism evidence="13 14">
    <name type="scientific">Craterilacuibacter sinensis</name>
    <dbReference type="NCBI Taxonomy" id="2686017"/>
    <lineage>
        <taxon>Bacteria</taxon>
        <taxon>Pseudomonadati</taxon>
        <taxon>Pseudomonadota</taxon>
        <taxon>Betaproteobacteria</taxon>
        <taxon>Neisseriales</taxon>
        <taxon>Neisseriaceae</taxon>
        <taxon>Craterilacuibacter</taxon>
    </lineage>
</organism>
<dbReference type="NCBIfam" id="TIGR00628">
    <property type="entry name" value="ung"/>
    <property type="match status" value="1"/>
</dbReference>
<dbReference type="SMART" id="SM00987">
    <property type="entry name" value="UreE_C"/>
    <property type="match status" value="1"/>
</dbReference>
<dbReference type="PROSITE" id="PS00130">
    <property type="entry name" value="U_DNA_GLYCOSYLASE"/>
    <property type="match status" value="1"/>
</dbReference>
<dbReference type="InterPro" id="IPR018085">
    <property type="entry name" value="Ura-DNA_Glyclase_AS"/>
</dbReference>
<keyword evidence="7 9" id="KW-0378">Hydrolase</keyword>
<proteinExistence type="inferred from homology"/>
<dbReference type="EMBL" id="WSSB01000002">
    <property type="protein sequence ID" value="MXR35910.1"/>
    <property type="molecule type" value="Genomic_DNA"/>
</dbReference>
<evidence type="ECO:0000313" key="14">
    <source>
        <dbReference type="Proteomes" id="UP000467214"/>
    </source>
</evidence>
<dbReference type="PANTHER" id="PTHR11264:SF0">
    <property type="entry name" value="URACIL-DNA GLYCOSYLASE"/>
    <property type="match status" value="1"/>
</dbReference>
<keyword evidence="9" id="KW-0963">Cytoplasm</keyword>
<feature type="domain" description="Uracil-DNA glycosylase-like" evidence="12">
    <location>
        <begin position="59"/>
        <end position="219"/>
    </location>
</feature>
<dbReference type="NCBIfam" id="NF003589">
    <property type="entry name" value="PRK05254.1-2"/>
    <property type="match status" value="1"/>
</dbReference>
<dbReference type="Pfam" id="PF03167">
    <property type="entry name" value="UDG"/>
    <property type="match status" value="1"/>
</dbReference>
<dbReference type="NCBIfam" id="NF003591">
    <property type="entry name" value="PRK05254.1-4"/>
    <property type="match status" value="1"/>
</dbReference>
<evidence type="ECO:0000259" key="12">
    <source>
        <dbReference type="SMART" id="SM00986"/>
    </source>
</evidence>
<evidence type="ECO:0000256" key="5">
    <source>
        <dbReference type="ARBA" id="ARBA00018429"/>
    </source>
</evidence>
<evidence type="ECO:0000256" key="9">
    <source>
        <dbReference type="HAMAP-Rule" id="MF_00148"/>
    </source>
</evidence>
<dbReference type="NCBIfam" id="NF003588">
    <property type="entry name" value="PRK05254.1-1"/>
    <property type="match status" value="1"/>
</dbReference>
<evidence type="ECO:0000256" key="8">
    <source>
        <dbReference type="ARBA" id="ARBA00023204"/>
    </source>
</evidence>
<evidence type="ECO:0000256" key="10">
    <source>
        <dbReference type="PROSITE-ProRule" id="PRU10072"/>
    </source>
</evidence>
<accession>A0A845BKJ0</accession>
<name>A0A845BKJ0_9NEIS</name>